<dbReference type="EMBL" id="AF192260">
    <property type="protein sequence ID" value="AAF04301.1"/>
    <property type="molecule type" value="Genomic_DNA"/>
</dbReference>
<protein>
    <submittedName>
        <fullName evidence="2">Structural protein</fullName>
    </submittedName>
</protein>
<organismHost>
    <name type="scientific">Validiblatta fuliginosa</name>
    <name type="common">Smokybrown cockroach</name>
    <name type="synonym">Periplaneta fuliginosa</name>
    <dbReference type="NCBI Taxonomy" id="36977"/>
</organismHost>
<dbReference type="Pfam" id="PF02336">
    <property type="entry name" value="Denso_VP4"/>
    <property type="match status" value="1"/>
</dbReference>
<sequence length="574" mass="62747">MNEGQRQYSYEQWMLSRVRAGQRFTPPPLSGDERDRSPIRGGGTDSDTYPDDYIPRTPGRDIPELQEHSDHSIVRVEDSLPSTSHRNNDQIPDSIDVDMASHSGVPDSVGNPAGTGNDPETNGAGGEPPNKKAKTGGASSKKLPGTAKPQSLEGTGDRSIVYLERPINPKNIVITTYKKQHKLLTFGIASKILNQKIAAVDNVNPAHVIYFLTTALAEVPVHKPVLYMNQSEYDLLPVGAEVLQVKVSVVQRNALLSFQTNASSTSLATLNQNKNGVYCIGLNKTGYGTNRRYTAFNATEKMIPEKCGPPVYAAVAEGYEGMLEDLYGVNNNVASFVTSLPKHQVGMYTTLKNYFCMTQTSLYTGGWPNLQSKVVEYDAAAVVGEPILTYVYQPKIAPLKPVQKYLPTQLPYRFSSEYVHGTLQSGFEVMTKNNTDTTKDVSYSSSNPRANIDMSFDIYTDIEKSQCMVRGIGGNMTPQIQPSLHIGINPVPALTTAAITGGDTNSSFTDTRSYFDVTCECVVGYRTYTDRPFASEYNCAAGEEIRGHNGKSLPFDSNTVPFAGLYVNASLSEQ</sequence>
<organism evidence="2 3">
    <name type="scientific">Periplaneta fuliginosa densovirus (isolate Guo/2000)</name>
    <name type="common">PfDNV</name>
    <dbReference type="NCBI Taxonomy" id="648333"/>
    <lineage>
        <taxon>Viruses</taxon>
        <taxon>Monodnaviria</taxon>
        <taxon>Shotokuvirae</taxon>
        <taxon>Cossaviricota</taxon>
        <taxon>Quintoviricetes</taxon>
        <taxon>Piccovirales</taxon>
        <taxon>Parvoviridae</taxon>
        <taxon>Densovirinae</taxon>
        <taxon>Pefuambidensovirus</taxon>
        <taxon>Pefuambidensovirus blattodean1</taxon>
    </lineage>
</organism>
<dbReference type="SUPFAM" id="SSF88645">
    <property type="entry name" value="ssDNA viruses"/>
    <property type="match status" value="1"/>
</dbReference>
<evidence type="ECO:0000313" key="2">
    <source>
        <dbReference type="EMBL" id="AAF04301.1"/>
    </source>
</evidence>
<dbReference type="Proteomes" id="UP000006831">
    <property type="component" value="Segment"/>
</dbReference>
<dbReference type="GeneID" id="1457174"/>
<dbReference type="InterPro" id="IPR003433">
    <property type="entry name" value="Capsid_VP4_densovirus"/>
</dbReference>
<evidence type="ECO:0000256" key="1">
    <source>
        <dbReference type="SAM" id="MobiDB-lite"/>
    </source>
</evidence>
<keyword evidence="3" id="KW-1185">Reference proteome</keyword>
<proteinExistence type="predicted"/>
<feature type="compositionally biased region" description="Basic and acidic residues" evidence="1">
    <location>
        <begin position="58"/>
        <end position="78"/>
    </location>
</feature>
<reference evidence="2 3" key="1">
    <citation type="journal article" date="2000" name="Acta Virol.">
        <title>Complete sequence and organization of Periplaneta fuliginosa densovirus genome.</title>
        <authorList>
            <person name="Guo H."/>
            <person name="Zhang J."/>
            <person name="Hu Y."/>
        </authorList>
    </citation>
    <scope>NUCLEOTIDE SEQUENCE [LARGE SCALE GENOMIC DNA]</scope>
    <source>
        <strain evidence="3">Isolate Guo/2000</strain>
    </source>
</reference>
<dbReference type="GO" id="GO:0005198">
    <property type="term" value="F:structural molecule activity"/>
    <property type="evidence" value="ECO:0007669"/>
    <property type="project" value="InterPro"/>
</dbReference>
<evidence type="ECO:0000313" key="3">
    <source>
        <dbReference type="Proteomes" id="UP000006831"/>
    </source>
</evidence>
<dbReference type="KEGG" id="vg:1457174"/>
<name>Q77NV0_PFDNG</name>
<dbReference type="RefSeq" id="NP_051017.1">
    <property type="nucleotide sequence ID" value="NC_000936.1"/>
</dbReference>
<feature type="region of interest" description="Disordered" evidence="1">
    <location>
        <begin position="18"/>
        <end position="153"/>
    </location>
</feature>
<dbReference type="InterPro" id="IPR016184">
    <property type="entry name" value="Capsid/spike_ssDNA_virus"/>
</dbReference>
<accession>Q77NV0</accession>
<feature type="compositionally biased region" description="Polar residues" evidence="1">
    <location>
        <begin position="80"/>
        <end position="91"/>
    </location>
</feature>